<proteinExistence type="predicted"/>
<dbReference type="Proteomes" id="UP000177610">
    <property type="component" value="Unassembled WGS sequence"/>
</dbReference>
<gene>
    <name evidence="1" type="ORF">A2717_03435</name>
</gene>
<dbReference type="STRING" id="1817821.A2717_03435"/>
<dbReference type="AlphaFoldDB" id="A0A1F5N8A6"/>
<comment type="caution">
    <text evidence="1">The sequence shown here is derived from an EMBL/GenBank/DDBJ whole genome shotgun (WGS) entry which is preliminary data.</text>
</comment>
<evidence type="ECO:0000313" key="2">
    <source>
        <dbReference type="Proteomes" id="UP000177610"/>
    </source>
</evidence>
<dbReference type="EMBL" id="MFEH01000005">
    <property type="protein sequence ID" value="OGE73660.1"/>
    <property type="molecule type" value="Genomic_DNA"/>
</dbReference>
<evidence type="ECO:0000313" key="1">
    <source>
        <dbReference type="EMBL" id="OGE73660.1"/>
    </source>
</evidence>
<protein>
    <submittedName>
        <fullName evidence="1">Uncharacterized protein</fullName>
    </submittedName>
</protein>
<reference evidence="1 2" key="1">
    <citation type="journal article" date="2016" name="Nat. Commun.">
        <title>Thousands of microbial genomes shed light on interconnected biogeochemical processes in an aquifer system.</title>
        <authorList>
            <person name="Anantharaman K."/>
            <person name="Brown C.T."/>
            <person name="Hug L.A."/>
            <person name="Sharon I."/>
            <person name="Castelle C.J."/>
            <person name="Probst A.J."/>
            <person name="Thomas B.C."/>
            <person name="Singh A."/>
            <person name="Wilkins M.J."/>
            <person name="Karaoz U."/>
            <person name="Brodie E.L."/>
            <person name="Williams K.H."/>
            <person name="Hubbard S.S."/>
            <person name="Banfield J.F."/>
        </authorList>
    </citation>
    <scope>NUCLEOTIDE SEQUENCE [LARGE SCALE GENOMIC DNA]</scope>
</reference>
<accession>A0A1F5N8A6</accession>
<name>A0A1F5N8A6_9BACT</name>
<organism evidence="1 2">
    <name type="scientific">Candidatus Doudnabacteria bacterium RIFCSPHIGHO2_01_FULL_41_86</name>
    <dbReference type="NCBI Taxonomy" id="1817821"/>
    <lineage>
        <taxon>Bacteria</taxon>
        <taxon>Candidatus Doudnaibacteriota</taxon>
    </lineage>
</organism>
<sequence>MGSPQSPPNGGMDMRIVGIVLFVVATLGCDKKSPLAPEMTPEQRAVTPSAEVDVITITAKKIAEGKASLILGENFNWAFGDDGGLSDWNGAKIYVVRKCDDETKATQVGTEYSNSVDPVTKKRTVLFPSVALCPGNILRIRIRVEAADGSGIKELRFPFAEHVRRDPVSLELVRETYDDSGLVDRYYTYIRGAL</sequence>